<reference evidence="1 2" key="1">
    <citation type="journal article" date="2012" name="BMC Genomics">
        <title>Comparative genomics of the white-rot fungi, Phanerochaete carnosa and P. chrysosporium, to elucidate the genetic basis of the distinct wood types they colonize.</title>
        <authorList>
            <person name="Suzuki H."/>
            <person name="MacDonald J."/>
            <person name="Syed K."/>
            <person name="Salamov A."/>
            <person name="Hori C."/>
            <person name="Aerts A."/>
            <person name="Henrissat B."/>
            <person name="Wiebenga A."/>
            <person name="vanKuyk P.A."/>
            <person name="Barry K."/>
            <person name="Lindquist E."/>
            <person name="LaButti K."/>
            <person name="Lapidus A."/>
            <person name="Lucas S."/>
            <person name="Coutinho P."/>
            <person name="Gong Y."/>
            <person name="Samejima M."/>
            <person name="Mahadevan R."/>
            <person name="Abou-Zaid M."/>
            <person name="de Vries R.P."/>
            <person name="Igarashi K."/>
            <person name="Yadav J.S."/>
            <person name="Grigoriev I.V."/>
            <person name="Master E.R."/>
        </authorList>
    </citation>
    <scope>NUCLEOTIDE SEQUENCE [LARGE SCALE GENOMIC DNA]</scope>
    <source>
        <strain evidence="1 2">HHB-10118-sp</strain>
    </source>
</reference>
<dbReference type="HOGENOM" id="CLU_3093066_0_0_1"/>
<dbReference type="AlphaFoldDB" id="K5XEQ6"/>
<dbReference type="KEGG" id="pco:PHACADRAFT_82233"/>
<protein>
    <submittedName>
        <fullName evidence="1">Uncharacterized protein</fullName>
    </submittedName>
</protein>
<dbReference type="RefSeq" id="XP_007390975.1">
    <property type="nucleotide sequence ID" value="XM_007390913.1"/>
</dbReference>
<sequence>VATAKVNQTTKKKSIRVYGLLTDFHYFRFFSYDPVQGRFYFDEEITAAGKRE</sequence>
<dbReference type="EMBL" id="JH930468">
    <property type="protein sequence ID" value="EKM61567.1"/>
    <property type="molecule type" value="Genomic_DNA"/>
</dbReference>
<evidence type="ECO:0000313" key="2">
    <source>
        <dbReference type="Proteomes" id="UP000008370"/>
    </source>
</evidence>
<keyword evidence="2" id="KW-1185">Reference proteome</keyword>
<dbReference type="GeneID" id="18920349"/>
<proteinExistence type="predicted"/>
<organism evidence="1 2">
    <name type="scientific">Phanerochaete carnosa (strain HHB-10118-sp)</name>
    <name type="common">White-rot fungus</name>
    <name type="synonym">Peniophora carnosa</name>
    <dbReference type="NCBI Taxonomy" id="650164"/>
    <lineage>
        <taxon>Eukaryota</taxon>
        <taxon>Fungi</taxon>
        <taxon>Dikarya</taxon>
        <taxon>Basidiomycota</taxon>
        <taxon>Agaricomycotina</taxon>
        <taxon>Agaricomycetes</taxon>
        <taxon>Polyporales</taxon>
        <taxon>Phanerochaetaceae</taxon>
        <taxon>Phanerochaete</taxon>
    </lineage>
</organism>
<name>K5XEQ6_PHACS</name>
<accession>K5XEQ6</accession>
<feature type="non-terminal residue" evidence="1">
    <location>
        <position position="1"/>
    </location>
</feature>
<evidence type="ECO:0000313" key="1">
    <source>
        <dbReference type="EMBL" id="EKM61567.1"/>
    </source>
</evidence>
<gene>
    <name evidence="1" type="ORF">PHACADRAFT_82233</name>
</gene>
<dbReference type="InParanoid" id="K5XEQ6"/>
<dbReference type="Proteomes" id="UP000008370">
    <property type="component" value="Unassembled WGS sequence"/>
</dbReference>